<keyword evidence="7 11" id="KW-0368">Histidine biosynthesis</keyword>
<keyword evidence="6 11" id="KW-0028">Amino-acid biosynthesis</keyword>
<evidence type="ECO:0000256" key="11">
    <source>
        <dbReference type="HAMAP-Rule" id="MF_01013"/>
    </source>
</evidence>
<reference evidence="14" key="1">
    <citation type="submission" date="2018-08" db="EMBL/GenBank/DDBJ databases">
        <authorList>
            <person name="Zhang J."/>
            <person name="Du Z.-J."/>
        </authorList>
    </citation>
    <scope>NUCLEOTIDE SEQUENCE [LARGE SCALE GENOMIC DNA]</scope>
    <source>
        <strain evidence="14">KCTC 52655</strain>
    </source>
</reference>
<organism evidence="13 14">
    <name type="scientific">Alteromonas aestuariivivens</name>
    <dbReference type="NCBI Taxonomy" id="1938339"/>
    <lineage>
        <taxon>Bacteria</taxon>
        <taxon>Pseudomonadati</taxon>
        <taxon>Pseudomonadota</taxon>
        <taxon>Gammaproteobacteria</taxon>
        <taxon>Alteromonadales</taxon>
        <taxon>Alteromonadaceae</taxon>
        <taxon>Alteromonas/Salinimonas group</taxon>
        <taxon>Alteromonas</taxon>
    </lineage>
</organism>
<dbReference type="PANTHER" id="PTHR21235:SF2">
    <property type="entry name" value="IMIDAZOLE GLYCEROL PHOSPHATE SYNTHASE HISHF"/>
    <property type="match status" value="1"/>
</dbReference>
<dbReference type="PANTHER" id="PTHR21235">
    <property type="entry name" value="IMIDAZOLE GLYCEROL PHOSPHATE SYNTHASE SUBUNIT HISF/H IGP SYNTHASE SUBUNIT HISF/H"/>
    <property type="match status" value="1"/>
</dbReference>
<dbReference type="SUPFAM" id="SSF51366">
    <property type="entry name" value="Ribulose-phoshate binding barrel"/>
    <property type="match status" value="1"/>
</dbReference>
<dbReference type="NCBIfam" id="TIGR00735">
    <property type="entry name" value="hisF"/>
    <property type="match status" value="1"/>
</dbReference>
<dbReference type="InterPro" id="IPR050064">
    <property type="entry name" value="IGPS_HisA/HisF"/>
</dbReference>
<comment type="subcellular location">
    <subcellularLocation>
        <location evidence="1 11">Cytoplasm</location>
    </subcellularLocation>
</comment>
<comment type="subunit">
    <text evidence="4 11">Heterodimer of HisH and HisF.</text>
</comment>
<keyword evidence="5 11" id="KW-0963">Cytoplasm</keyword>
<accession>A0A3D8M515</accession>
<dbReference type="CDD" id="cd04731">
    <property type="entry name" value="HisF"/>
    <property type="match status" value="1"/>
</dbReference>
<dbReference type="Gene3D" id="3.20.20.70">
    <property type="entry name" value="Aldolase class I"/>
    <property type="match status" value="1"/>
</dbReference>
<feature type="active site" evidence="11">
    <location>
        <position position="130"/>
    </location>
</feature>
<dbReference type="FunFam" id="3.20.20.70:FF:000006">
    <property type="entry name" value="Imidazole glycerol phosphate synthase subunit HisF"/>
    <property type="match status" value="1"/>
</dbReference>
<comment type="function">
    <text evidence="9 11">IGPS catalyzes the conversion of PRFAR and glutamine to IGP, AICAR and glutamate. The HisF subunit catalyzes the cyclization activity that produces IGP and AICAR from PRFAR using the ammonia provided by the HisH subunit.</text>
</comment>
<dbReference type="Pfam" id="PF00977">
    <property type="entry name" value="His_biosynth"/>
    <property type="match status" value="1"/>
</dbReference>
<evidence type="ECO:0000313" key="14">
    <source>
        <dbReference type="Proteomes" id="UP000256561"/>
    </source>
</evidence>
<evidence type="ECO:0000256" key="10">
    <source>
        <dbReference type="ARBA" id="ARBA00047838"/>
    </source>
</evidence>
<feature type="active site" evidence="11">
    <location>
        <position position="11"/>
    </location>
</feature>
<sequence length="262" mass="28660">MLAKRIIPCLDVRDGKVVKGVQFRNHEIVGDIVPLAQRYAEAGADELVFYDITASSDQRVVDKSWVSRIAEVIDIPFCVAGGIRSVTDAGRILEMGADKISINSPALTNPDLINQLHDVYGQQCVVIGIDSFYNADTGQYEVYKFTGDESRTQQTQWQTLDWVAEVQSRGAGEIVLNCMNQDGVRQGYDLAQLKAVRDVCRVPLIASGGAGTIEHFIDVFQQADVDGALAASVFHKGIIDMQELKSTLTQAGVAMRKPLGEQ</sequence>
<comment type="pathway">
    <text evidence="2 11">Amino-acid biosynthesis; L-histidine biosynthesis; L-histidine from 5-phospho-alpha-D-ribose 1-diphosphate: step 5/9.</text>
</comment>
<evidence type="ECO:0000256" key="1">
    <source>
        <dbReference type="ARBA" id="ARBA00004496"/>
    </source>
</evidence>
<dbReference type="RefSeq" id="WP_115593916.1">
    <property type="nucleotide sequence ID" value="NZ_QRHA01000009.1"/>
</dbReference>
<dbReference type="InterPro" id="IPR004651">
    <property type="entry name" value="HisF"/>
</dbReference>
<dbReference type="GO" id="GO:0005737">
    <property type="term" value="C:cytoplasm"/>
    <property type="evidence" value="ECO:0007669"/>
    <property type="project" value="UniProtKB-SubCell"/>
</dbReference>
<gene>
    <name evidence="11" type="primary">hisF</name>
    <name evidence="13" type="ORF">DXV75_13365</name>
</gene>
<evidence type="ECO:0000256" key="7">
    <source>
        <dbReference type="ARBA" id="ARBA00023102"/>
    </source>
</evidence>
<dbReference type="EMBL" id="QRHA01000009">
    <property type="protein sequence ID" value="RDV24670.1"/>
    <property type="molecule type" value="Genomic_DNA"/>
</dbReference>
<dbReference type="GO" id="GO:0000107">
    <property type="term" value="F:imidazoleglycerol-phosphate synthase activity"/>
    <property type="evidence" value="ECO:0007669"/>
    <property type="project" value="UniProtKB-UniRule"/>
</dbReference>
<evidence type="ECO:0000256" key="9">
    <source>
        <dbReference type="ARBA" id="ARBA00025475"/>
    </source>
</evidence>
<dbReference type="OrthoDB" id="9781903at2"/>
<evidence type="ECO:0000256" key="3">
    <source>
        <dbReference type="ARBA" id="ARBA00009667"/>
    </source>
</evidence>
<dbReference type="InterPro" id="IPR011060">
    <property type="entry name" value="RibuloseP-bd_barrel"/>
</dbReference>
<proteinExistence type="inferred from homology"/>
<keyword evidence="8 11" id="KW-0456">Lyase</keyword>
<dbReference type="Proteomes" id="UP000256561">
    <property type="component" value="Unassembled WGS sequence"/>
</dbReference>
<evidence type="ECO:0000256" key="2">
    <source>
        <dbReference type="ARBA" id="ARBA00005091"/>
    </source>
</evidence>
<dbReference type="UniPathway" id="UPA00031">
    <property type="reaction ID" value="UER00010"/>
</dbReference>
<dbReference type="AlphaFoldDB" id="A0A3D8M515"/>
<dbReference type="InterPro" id="IPR013785">
    <property type="entry name" value="Aldolase_TIM"/>
</dbReference>
<protein>
    <recommendedName>
        <fullName evidence="11">Imidazole glycerol phosphate synthase subunit HisF</fullName>
        <ecNumber evidence="11">4.3.2.10</ecNumber>
    </recommendedName>
    <alternativeName>
        <fullName evidence="11">IGP synthase cyclase subunit</fullName>
    </alternativeName>
    <alternativeName>
        <fullName evidence="11">IGP synthase subunit HisF</fullName>
    </alternativeName>
    <alternativeName>
        <fullName evidence="11">ImGP synthase subunit HisF</fullName>
        <shortName evidence="11">IGPS subunit HisF</shortName>
    </alternativeName>
</protein>
<evidence type="ECO:0000313" key="13">
    <source>
        <dbReference type="EMBL" id="RDV24670.1"/>
    </source>
</evidence>
<evidence type="ECO:0000256" key="5">
    <source>
        <dbReference type="ARBA" id="ARBA00022490"/>
    </source>
</evidence>
<comment type="similarity">
    <text evidence="3 11 12">Belongs to the HisA/HisF family.</text>
</comment>
<keyword evidence="14" id="KW-1185">Reference proteome</keyword>
<evidence type="ECO:0000256" key="12">
    <source>
        <dbReference type="RuleBase" id="RU003657"/>
    </source>
</evidence>
<evidence type="ECO:0000256" key="4">
    <source>
        <dbReference type="ARBA" id="ARBA00011152"/>
    </source>
</evidence>
<dbReference type="InterPro" id="IPR006062">
    <property type="entry name" value="His_biosynth"/>
</dbReference>
<evidence type="ECO:0000256" key="8">
    <source>
        <dbReference type="ARBA" id="ARBA00023239"/>
    </source>
</evidence>
<dbReference type="GO" id="GO:0016829">
    <property type="term" value="F:lyase activity"/>
    <property type="evidence" value="ECO:0007669"/>
    <property type="project" value="UniProtKB-KW"/>
</dbReference>
<dbReference type="EC" id="4.3.2.10" evidence="11"/>
<dbReference type="HAMAP" id="MF_01013">
    <property type="entry name" value="HisF"/>
    <property type="match status" value="1"/>
</dbReference>
<comment type="caution">
    <text evidence="13">The sequence shown here is derived from an EMBL/GenBank/DDBJ whole genome shotgun (WGS) entry which is preliminary data.</text>
</comment>
<name>A0A3D8M515_9ALTE</name>
<dbReference type="GO" id="GO:0000105">
    <property type="term" value="P:L-histidine biosynthetic process"/>
    <property type="evidence" value="ECO:0007669"/>
    <property type="project" value="UniProtKB-UniRule"/>
</dbReference>
<evidence type="ECO:0000256" key="6">
    <source>
        <dbReference type="ARBA" id="ARBA00022605"/>
    </source>
</evidence>
<comment type="catalytic activity">
    <reaction evidence="10 11">
        <text>5-[(5-phospho-1-deoxy-D-ribulos-1-ylimino)methylamino]-1-(5-phospho-beta-D-ribosyl)imidazole-4-carboxamide + L-glutamine = D-erythro-1-(imidazol-4-yl)glycerol 3-phosphate + 5-amino-1-(5-phospho-beta-D-ribosyl)imidazole-4-carboxamide + L-glutamate + H(+)</text>
        <dbReference type="Rhea" id="RHEA:24793"/>
        <dbReference type="ChEBI" id="CHEBI:15378"/>
        <dbReference type="ChEBI" id="CHEBI:29985"/>
        <dbReference type="ChEBI" id="CHEBI:58278"/>
        <dbReference type="ChEBI" id="CHEBI:58359"/>
        <dbReference type="ChEBI" id="CHEBI:58475"/>
        <dbReference type="ChEBI" id="CHEBI:58525"/>
        <dbReference type="EC" id="4.3.2.10"/>
    </reaction>
</comment>